<dbReference type="SUPFAM" id="SSF55729">
    <property type="entry name" value="Acyl-CoA N-acyltransferases (Nat)"/>
    <property type="match status" value="1"/>
</dbReference>
<keyword evidence="3" id="KW-1185">Reference proteome</keyword>
<evidence type="ECO:0000259" key="1">
    <source>
        <dbReference type="Pfam" id="PF13302"/>
    </source>
</evidence>
<comment type="caution">
    <text evidence="2">The sequence shown here is derived from an EMBL/GenBank/DDBJ whole genome shotgun (WGS) entry which is preliminary data.</text>
</comment>
<dbReference type="Proteomes" id="UP000295411">
    <property type="component" value="Unassembled WGS sequence"/>
</dbReference>
<dbReference type="RefSeq" id="WP_133402461.1">
    <property type="nucleotide sequence ID" value="NZ_SMTK01000001.1"/>
</dbReference>
<dbReference type="InterPro" id="IPR016181">
    <property type="entry name" value="Acyl_CoA_acyltransferase"/>
</dbReference>
<evidence type="ECO:0000313" key="2">
    <source>
        <dbReference type="EMBL" id="TDK28049.1"/>
    </source>
</evidence>
<protein>
    <submittedName>
        <fullName evidence="2">N-acetyltransferase</fullName>
    </submittedName>
</protein>
<proteinExistence type="predicted"/>
<dbReference type="OrthoDB" id="9795199at2"/>
<organism evidence="2 3">
    <name type="scientific">Arthrobacter crusticola</name>
    <dbReference type="NCBI Taxonomy" id="2547960"/>
    <lineage>
        <taxon>Bacteria</taxon>
        <taxon>Bacillati</taxon>
        <taxon>Actinomycetota</taxon>
        <taxon>Actinomycetes</taxon>
        <taxon>Micrococcales</taxon>
        <taxon>Micrococcaceae</taxon>
        <taxon>Arthrobacter</taxon>
    </lineage>
</organism>
<accession>A0A4R5U2Z3</accession>
<dbReference type="PANTHER" id="PTHR43610">
    <property type="entry name" value="BLL6696 PROTEIN"/>
    <property type="match status" value="1"/>
</dbReference>
<dbReference type="GO" id="GO:0016747">
    <property type="term" value="F:acyltransferase activity, transferring groups other than amino-acyl groups"/>
    <property type="evidence" value="ECO:0007669"/>
    <property type="project" value="InterPro"/>
</dbReference>
<dbReference type="AlphaFoldDB" id="A0A4R5U2Z3"/>
<dbReference type="Gene3D" id="3.40.630.30">
    <property type="match status" value="1"/>
</dbReference>
<dbReference type="Pfam" id="PF13302">
    <property type="entry name" value="Acetyltransf_3"/>
    <property type="match status" value="1"/>
</dbReference>
<sequence>MAFTPLTLTGSRVVLEPLAHRHYQGLINAVRDGELWNLWYTSIPSPEGMAEEIDRRLARQAEGEMLPFTTLDARTGEVLGMTTFCDIDRATPRVEIGYTWNRLSTQRTGTNAESKLLLLTHAFETEGCASVTFTTHWHNLQSREAIARLGARQDGVLRAHSRMADGTLRDTVVFSITAPEWPAVASGLRHRLDRAR</sequence>
<reference evidence="2 3" key="1">
    <citation type="submission" date="2019-03" db="EMBL/GenBank/DDBJ databases">
        <title>Arthrobacter sp. nov., an bacterium isolated from biocrust in Mu Us Desert.</title>
        <authorList>
            <person name="Lixiong L."/>
        </authorList>
    </citation>
    <scope>NUCLEOTIDE SEQUENCE [LARGE SCALE GENOMIC DNA]</scope>
    <source>
        <strain evidence="2 3">SLN-3</strain>
    </source>
</reference>
<name>A0A4R5U2Z3_9MICC</name>
<keyword evidence="2" id="KW-0808">Transferase</keyword>
<evidence type="ECO:0000313" key="3">
    <source>
        <dbReference type="Proteomes" id="UP000295411"/>
    </source>
</evidence>
<feature type="domain" description="N-acetyltransferase" evidence="1">
    <location>
        <begin position="12"/>
        <end position="152"/>
    </location>
</feature>
<gene>
    <name evidence="2" type="ORF">E2F48_02820</name>
</gene>
<dbReference type="PANTHER" id="PTHR43610:SF1">
    <property type="entry name" value="N-ACETYLTRANSFERASE DOMAIN-CONTAINING PROTEIN"/>
    <property type="match status" value="1"/>
</dbReference>
<dbReference type="InterPro" id="IPR000182">
    <property type="entry name" value="GNAT_dom"/>
</dbReference>
<dbReference type="EMBL" id="SMTK01000001">
    <property type="protein sequence ID" value="TDK28049.1"/>
    <property type="molecule type" value="Genomic_DNA"/>
</dbReference>